<dbReference type="GO" id="GO:0008198">
    <property type="term" value="F:ferrous iron binding"/>
    <property type="evidence" value="ECO:0007669"/>
    <property type="project" value="InterPro"/>
</dbReference>
<evidence type="ECO:0000313" key="2">
    <source>
        <dbReference type="EMBL" id="KKW29681.1"/>
    </source>
</evidence>
<protein>
    <submittedName>
        <fullName evidence="2">AMMECR1 domain protein</fullName>
    </submittedName>
</protein>
<dbReference type="CDD" id="cd07951">
    <property type="entry name" value="ED_3B_N_AMMECR1"/>
    <property type="match status" value="1"/>
</dbReference>
<dbReference type="PATRIC" id="fig|1618989.3.peg.565"/>
<dbReference type="SUPFAM" id="SSF53213">
    <property type="entry name" value="LigB-like"/>
    <property type="match status" value="1"/>
</dbReference>
<proteinExistence type="predicted"/>
<name>A0A0G1XFH2_9BACT</name>
<dbReference type="EMBL" id="LCRD01000036">
    <property type="protein sequence ID" value="KKW29681.1"/>
    <property type="molecule type" value="Genomic_DNA"/>
</dbReference>
<evidence type="ECO:0000259" key="1">
    <source>
        <dbReference type="Pfam" id="PF02900"/>
    </source>
</evidence>
<organism evidence="2 3">
    <name type="scientific">Candidatus Uhrbacteria bacterium GW2011_GWD2_52_7</name>
    <dbReference type="NCBI Taxonomy" id="1618989"/>
    <lineage>
        <taxon>Bacteria</taxon>
        <taxon>Candidatus Uhriibacteriota</taxon>
    </lineage>
</organism>
<dbReference type="InterPro" id="IPR004183">
    <property type="entry name" value="Xdiol_dOase_suB"/>
</dbReference>
<dbReference type="Pfam" id="PF02900">
    <property type="entry name" value="LigB"/>
    <property type="match status" value="1"/>
</dbReference>
<accession>A0A0G1XFH2</accession>
<sequence>MIVFAGVLPASPLLLQSINPEGLPLVERTRQALLEVSEDVAATHPDTILLFCEQKTMYDDAFSINVADPYTAELEAFGDLGYRKTYHPDFSLIDKLQRELRGMGEPVSLTTDATLTHLSAVPLDFLTKHLPDVRIVPIAPSKLDPKQHFTFGKAVSSIAQASSKRIAIIAAGDTAHALNDDSPVPAHPDAKRFDEMLVSLIENRNAVGLLGLEPELIENAKDGLYRQALMLFGALEGIAASPVIHSYEAPFGVGHLVAEFRLD</sequence>
<feature type="domain" description="Extradiol ring-cleavage dioxygenase class III enzyme subunit B" evidence="1">
    <location>
        <begin position="11"/>
        <end position="254"/>
    </location>
</feature>
<dbReference type="Proteomes" id="UP000034846">
    <property type="component" value="Unassembled WGS sequence"/>
</dbReference>
<gene>
    <name evidence="2" type="ORF">UY72_C0036G0023</name>
</gene>
<evidence type="ECO:0000313" key="3">
    <source>
        <dbReference type="Proteomes" id="UP000034846"/>
    </source>
</evidence>
<reference evidence="2 3" key="1">
    <citation type="journal article" date="2015" name="Nature">
        <title>rRNA introns, odd ribosomes, and small enigmatic genomes across a large radiation of phyla.</title>
        <authorList>
            <person name="Brown C.T."/>
            <person name="Hug L.A."/>
            <person name="Thomas B.C."/>
            <person name="Sharon I."/>
            <person name="Castelle C.J."/>
            <person name="Singh A."/>
            <person name="Wilkins M.J."/>
            <person name="Williams K.H."/>
            <person name="Banfield J.F."/>
        </authorList>
    </citation>
    <scope>NUCLEOTIDE SEQUENCE [LARGE SCALE GENOMIC DNA]</scope>
</reference>
<dbReference type="GO" id="GO:0016702">
    <property type="term" value="F:oxidoreductase activity, acting on single donors with incorporation of molecular oxygen, incorporation of two atoms of oxygen"/>
    <property type="evidence" value="ECO:0007669"/>
    <property type="project" value="UniProtKB-ARBA"/>
</dbReference>
<dbReference type="Gene3D" id="3.40.830.10">
    <property type="entry name" value="LigB-like"/>
    <property type="match status" value="1"/>
</dbReference>
<comment type="caution">
    <text evidence="2">The sequence shown here is derived from an EMBL/GenBank/DDBJ whole genome shotgun (WGS) entry which is preliminary data.</text>
</comment>
<dbReference type="AlphaFoldDB" id="A0A0G1XFH2"/>